<feature type="domain" description="GHMP kinase C-terminal" evidence="10">
    <location>
        <begin position="404"/>
        <end position="483"/>
    </location>
</feature>
<dbReference type="GO" id="GO:0016126">
    <property type="term" value="P:sterol biosynthetic process"/>
    <property type="evidence" value="ECO:0007669"/>
    <property type="project" value="UniProtKB-KW"/>
</dbReference>
<dbReference type="GO" id="GO:0006012">
    <property type="term" value="P:galactose metabolic process"/>
    <property type="evidence" value="ECO:0007669"/>
    <property type="project" value="UniProtKB-KW"/>
</dbReference>
<keyword evidence="2" id="KW-0547">Nucleotide-binding</keyword>
<dbReference type="PRINTS" id="PR00473">
    <property type="entry name" value="GALCTOKINASE"/>
</dbReference>
<dbReference type="Pfam" id="PF10509">
    <property type="entry name" value="GalKase_gal_bdg"/>
    <property type="match status" value="1"/>
</dbReference>
<protein>
    <submittedName>
        <fullName evidence="12">Galactokinase</fullName>
    </submittedName>
</protein>
<keyword evidence="4" id="KW-0444">Lipid biosynthesis</keyword>
<dbReference type="GO" id="GO:0000411">
    <property type="term" value="P:positive regulation of transcription by galactose"/>
    <property type="evidence" value="ECO:0007669"/>
    <property type="project" value="UniProtKB-ARBA"/>
</dbReference>
<dbReference type="Gene3D" id="1.20.1440.340">
    <property type="match status" value="1"/>
</dbReference>
<evidence type="ECO:0000259" key="11">
    <source>
        <dbReference type="Pfam" id="PF10509"/>
    </source>
</evidence>
<feature type="domain" description="GHMP kinase N-terminal" evidence="9">
    <location>
        <begin position="139"/>
        <end position="225"/>
    </location>
</feature>
<organism evidence="12 13">
    <name type="scientific">Talaromyces proteolyticus</name>
    <dbReference type="NCBI Taxonomy" id="1131652"/>
    <lineage>
        <taxon>Eukaryota</taxon>
        <taxon>Fungi</taxon>
        <taxon>Dikarya</taxon>
        <taxon>Ascomycota</taxon>
        <taxon>Pezizomycotina</taxon>
        <taxon>Eurotiomycetes</taxon>
        <taxon>Eurotiomycetidae</taxon>
        <taxon>Eurotiales</taxon>
        <taxon>Trichocomaceae</taxon>
        <taxon>Talaromyces</taxon>
        <taxon>Talaromyces sect. Bacilispori</taxon>
    </lineage>
</organism>
<dbReference type="InterPro" id="IPR019741">
    <property type="entry name" value="Galactokinase_CS"/>
</dbReference>
<reference evidence="12" key="1">
    <citation type="submission" date="2021-12" db="EMBL/GenBank/DDBJ databases">
        <title>Convergent genome expansion in fungi linked to evolution of root-endophyte symbiosis.</title>
        <authorList>
            <consortium name="DOE Joint Genome Institute"/>
            <person name="Ke Y.-H."/>
            <person name="Bonito G."/>
            <person name="Liao H.-L."/>
            <person name="Looney B."/>
            <person name="Rojas-Flechas A."/>
            <person name="Nash J."/>
            <person name="Hameed K."/>
            <person name="Schadt C."/>
            <person name="Martin F."/>
            <person name="Crous P.W."/>
            <person name="Miettinen O."/>
            <person name="Magnuson J.K."/>
            <person name="Labbe J."/>
            <person name="Jacobson D."/>
            <person name="Doktycz M.J."/>
            <person name="Veneault-Fourrey C."/>
            <person name="Kuo A."/>
            <person name="Mondo S."/>
            <person name="Calhoun S."/>
            <person name="Riley R."/>
            <person name="Ohm R."/>
            <person name="LaButti K."/>
            <person name="Andreopoulos B."/>
            <person name="Pangilinan J."/>
            <person name="Nolan M."/>
            <person name="Tritt A."/>
            <person name="Clum A."/>
            <person name="Lipzen A."/>
            <person name="Daum C."/>
            <person name="Barry K."/>
            <person name="Grigoriev I.V."/>
            <person name="Vilgalys R."/>
        </authorList>
    </citation>
    <scope>NUCLEOTIDE SEQUENCE</scope>
    <source>
        <strain evidence="12">PMI_201</strain>
    </source>
</reference>
<dbReference type="Gene3D" id="3.30.70.3170">
    <property type="match status" value="1"/>
</dbReference>
<dbReference type="AlphaFoldDB" id="A0AAD4KNB3"/>
<evidence type="ECO:0000256" key="4">
    <source>
        <dbReference type="ARBA" id="ARBA00023011"/>
    </source>
</evidence>
<dbReference type="FunFam" id="3.30.230.10:FF:000056">
    <property type="entry name" value="GAL1p Galactokinase"/>
    <property type="match status" value="1"/>
</dbReference>
<proteinExistence type="inferred from homology"/>
<dbReference type="SUPFAM" id="SSF55060">
    <property type="entry name" value="GHMP Kinase, C-terminal domain"/>
    <property type="match status" value="1"/>
</dbReference>
<dbReference type="GO" id="GO:0004335">
    <property type="term" value="F:galactokinase activity"/>
    <property type="evidence" value="ECO:0007669"/>
    <property type="project" value="InterPro"/>
</dbReference>
<comment type="similarity">
    <text evidence="1">Belongs to the GHMP kinase family. GalK subfamily.</text>
</comment>
<keyword evidence="13" id="KW-1185">Reference proteome</keyword>
<dbReference type="PANTHER" id="PTHR10457:SF7">
    <property type="entry name" value="GALACTOKINASE-RELATED"/>
    <property type="match status" value="1"/>
</dbReference>
<dbReference type="FunFam" id="1.20.1440.340:FF:000003">
    <property type="entry name" value="GAL1p Galactokinase"/>
    <property type="match status" value="1"/>
</dbReference>
<dbReference type="PIRSF" id="PIRSF000530">
    <property type="entry name" value="Galactokinase"/>
    <property type="match status" value="1"/>
</dbReference>
<dbReference type="Gene3D" id="3.30.230.10">
    <property type="match status" value="1"/>
</dbReference>
<name>A0AAD4KNB3_9EURO</name>
<evidence type="ECO:0000259" key="9">
    <source>
        <dbReference type="Pfam" id="PF00288"/>
    </source>
</evidence>
<evidence type="ECO:0000256" key="6">
    <source>
        <dbReference type="ARBA" id="ARBA00023166"/>
    </source>
</evidence>
<keyword evidence="6" id="KW-1207">Sterol metabolism</keyword>
<dbReference type="SUPFAM" id="SSF54211">
    <property type="entry name" value="Ribosomal protein S5 domain 2-like"/>
    <property type="match status" value="1"/>
</dbReference>
<dbReference type="InterPro" id="IPR014721">
    <property type="entry name" value="Ribsml_uS5_D2-typ_fold_subgr"/>
</dbReference>
<comment type="caution">
    <text evidence="12">The sequence shown here is derived from an EMBL/GenBank/DDBJ whole genome shotgun (WGS) entry which is preliminary data.</text>
</comment>
<dbReference type="PROSITE" id="PS00106">
    <property type="entry name" value="GALACTOKINASE"/>
    <property type="match status" value="1"/>
</dbReference>
<dbReference type="Pfam" id="PF00288">
    <property type="entry name" value="GHMP_kinases_N"/>
    <property type="match status" value="1"/>
</dbReference>
<evidence type="ECO:0000313" key="12">
    <source>
        <dbReference type="EMBL" id="KAH8695349.1"/>
    </source>
</evidence>
<dbReference type="InterPro" id="IPR000705">
    <property type="entry name" value="Galactokinase"/>
</dbReference>
<dbReference type="Proteomes" id="UP001201262">
    <property type="component" value="Unassembled WGS sequence"/>
</dbReference>
<keyword evidence="3" id="KW-0067">ATP-binding</keyword>
<dbReference type="InterPro" id="IPR013750">
    <property type="entry name" value="GHMP_kinase_C_dom"/>
</dbReference>
<evidence type="ECO:0000259" key="10">
    <source>
        <dbReference type="Pfam" id="PF08544"/>
    </source>
</evidence>
<keyword evidence="8" id="KW-0119">Carbohydrate metabolism</keyword>
<evidence type="ECO:0000256" key="7">
    <source>
        <dbReference type="ARBA" id="ARBA00023221"/>
    </source>
</evidence>
<dbReference type="PANTHER" id="PTHR10457">
    <property type="entry name" value="MEVALONATE KINASE/GALACTOKINASE"/>
    <property type="match status" value="1"/>
</dbReference>
<accession>A0AAD4KNB3</accession>
<evidence type="ECO:0000256" key="2">
    <source>
        <dbReference type="ARBA" id="ARBA00022741"/>
    </source>
</evidence>
<dbReference type="NCBIfam" id="TIGR00131">
    <property type="entry name" value="gal_kin"/>
    <property type="match status" value="1"/>
</dbReference>
<evidence type="ECO:0000256" key="8">
    <source>
        <dbReference type="ARBA" id="ARBA00023277"/>
    </source>
</evidence>
<evidence type="ECO:0000256" key="3">
    <source>
        <dbReference type="ARBA" id="ARBA00022840"/>
    </source>
</evidence>
<evidence type="ECO:0000256" key="1">
    <source>
        <dbReference type="ARBA" id="ARBA00006566"/>
    </source>
</evidence>
<dbReference type="InterPro" id="IPR019539">
    <property type="entry name" value="GalKase_N"/>
</dbReference>
<feature type="domain" description="Galactokinase N-terminal" evidence="11">
    <location>
        <begin position="41"/>
        <end position="88"/>
    </location>
</feature>
<dbReference type="PRINTS" id="PR00959">
    <property type="entry name" value="MEVGALKINASE"/>
</dbReference>
<dbReference type="FunFam" id="3.30.70.3170:FF:000002">
    <property type="entry name" value="Galactokinase"/>
    <property type="match status" value="1"/>
</dbReference>
<dbReference type="GO" id="GO:0005829">
    <property type="term" value="C:cytosol"/>
    <property type="evidence" value="ECO:0007669"/>
    <property type="project" value="TreeGrafter"/>
</dbReference>
<gene>
    <name evidence="12" type="ORF">BGW36DRAFT_382521</name>
</gene>
<dbReference type="GeneID" id="70246839"/>
<sequence>MAPQQLVPQTDNIADVYATDDASAKSVAPEIQARWRNLVTQFTQIYGKKPDFVARSPGRVNIIGEHIDYNLYDVLPTAVSVDVIIAVKVVETQGAEATVKISNVNPEKFPSREFTIPSDKDIDIDPTKHEWINYFKAGVLGAMKFLRQNNPSIKPASVEIHLDGNVPPGGGVSSSAAFVCASALAVLKANNHNVSKQDLLDLAVVSERSVGVYSGGMDQAASIFSERGYLLYTKFFPKFSVEHVPVPEADEEVIFLVAQSFITSNKAETGPRHYNLRVAECTLAAVVLAKLHNVTLEKDNSSLGYSLRNFHEKFMRKEGRLQDPLEYQLDSVIQTTTELFSQEQGYTREEIAKLLDITVPELESRFLSSFPVQAERFLLRQRALHCFKEARRVLDFKACLSHAKKLDEKRLHYLGQLLNETQESCQKDYECSCPEVDQICKIARRAGTWGSRLTGAGWGGCTVHMLPKSKVEAVSQALKDEYYSQKFPDLSQEKLAQAIVISKPSNGSFLVQGTALEF</sequence>
<keyword evidence="4" id="KW-0756">Sterol biosynthesis</keyword>
<keyword evidence="7" id="KW-0753">Steroid metabolism</keyword>
<dbReference type="InterPro" id="IPR020568">
    <property type="entry name" value="Ribosomal_Su5_D2-typ_SF"/>
</dbReference>
<dbReference type="EMBL" id="JAJTJA010000008">
    <property type="protein sequence ID" value="KAH8695349.1"/>
    <property type="molecule type" value="Genomic_DNA"/>
</dbReference>
<dbReference type="InterPro" id="IPR006206">
    <property type="entry name" value="Mevalonate/galactokinase"/>
</dbReference>
<dbReference type="GO" id="GO:0005524">
    <property type="term" value="F:ATP binding"/>
    <property type="evidence" value="ECO:0007669"/>
    <property type="project" value="UniProtKB-KW"/>
</dbReference>
<dbReference type="InterPro" id="IPR036554">
    <property type="entry name" value="GHMP_kinase_C_sf"/>
</dbReference>
<evidence type="ECO:0000313" key="13">
    <source>
        <dbReference type="Proteomes" id="UP001201262"/>
    </source>
</evidence>
<dbReference type="Pfam" id="PF08544">
    <property type="entry name" value="GHMP_kinases_C"/>
    <property type="match status" value="1"/>
</dbReference>
<keyword evidence="5" id="KW-0299">Galactose metabolism</keyword>
<dbReference type="InterPro" id="IPR006204">
    <property type="entry name" value="GHMP_kinase_N_dom"/>
</dbReference>
<keyword evidence="4" id="KW-0752">Steroid biosynthesis</keyword>
<keyword evidence="7" id="KW-0443">Lipid metabolism</keyword>
<dbReference type="RefSeq" id="XP_046070491.1">
    <property type="nucleotide sequence ID" value="XM_046216552.1"/>
</dbReference>
<evidence type="ECO:0000256" key="5">
    <source>
        <dbReference type="ARBA" id="ARBA00023144"/>
    </source>
</evidence>